<dbReference type="PANTHER" id="PTHR11527">
    <property type="entry name" value="HEAT-SHOCK PROTEIN 20 FAMILY MEMBER"/>
    <property type="match status" value="1"/>
</dbReference>
<dbReference type="InterPro" id="IPR008978">
    <property type="entry name" value="HSP20-like_chaperone"/>
</dbReference>
<comment type="caution">
    <text evidence="4">The sequence shown here is derived from an EMBL/GenBank/DDBJ whole genome shotgun (WGS) entry which is preliminary data.</text>
</comment>
<comment type="similarity">
    <text evidence="1 2">Belongs to the small heat shock protein (HSP20) family.</text>
</comment>
<dbReference type="CDD" id="cd06464">
    <property type="entry name" value="ACD_sHsps-like"/>
    <property type="match status" value="1"/>
</dbReference>
<dbReference type="SUPFAM" id="SSF49764">
    <property type="entry name" value="HSP20-like chaperones"/>
    <property type="match status" value="1"/>
</dbReference>
<name>A0AAP2DM79_9BACT</name>
<dbReference type="InterPro" id="IPR002068">
    <property type="entry name" value="A-crystallin/Hsp20_dom"/>
</dbReference>
<gene>
    <name evidence="4" type="ORF">KK083_14295</name>
</gene>
<accession>A0AAP2DM79</accession>
<dbReference type="EMBL" id="JAHESF010000012">
    <property type="protein sequence ID" value="MBT1698059.1"/>
    <property type="molecule type" value="Genomic_DNA"/>
</dbReference>
<evidence type="ECO:0000256" key="2">
    <source>
        <dbReference type="RuleBase" id="RU003616"/>
    </source>
</evidence>
<dbReference type="Proteomes" id="UP001319200">
    <property type="component" value="Unassembled WGS sequence"/>
</dbReference>
<evidence type="ECO:0000313" key="4">
    <source>
        <dbReference type="EMBL" id="MBT1698059.1"/>
    </source>
</evidence>
<dbReference type="Pfam" id="PF00011">
    <property type="entry name" value="HSP20"/>
    <property type="match status" value="1"/>
</dbReference>
<reference evidence="4 5" key="1">
    <citation type="submission" date="2021-05" db="EMBL/GenBank/DDBJ databases">
        <title>A Polyphasic approach of four new species of the genus Ohtaekwangia: Ohtaekwangia histidinii sp. nov., Ohtaekwangia cretensis sp. nov., Ohtaekwangia indiensis sp. nov., Ohtaekwangia reichenbachii sp. nov. from diverse environment.</title>
        <authorList>
            <person name="Octaviana S."/>
        </authorList>
    </citation>
    <scope>NUCLEOTIDE SEQUENCE [LARGE SCALE GENOMIC DNA]</scope>
    <source>
        <strain evidence="4 5">PWU4</strain>
    </source>
</reference>
<dbReference type="AlphaFoldDB" id="A0AAP2DM79"/>
<dbReference type="PROSITE" id="PS01031">
    <property type="entry name" value="SHSP"/>
    <property type="match status" value="1"/>
</dbReference>
<proteinExistence type="inferred from homology"/>
<sequence length="145" mass="16753">MSLIKRSDWPSTLGGSLLSDFFDDERFFDSRWLSGRSMPAVNIRETDKTYEVELAVPGYDKKDFNISIDNGLLTVSAEKREEKQQKQDNYTRREFGFTSFSRAFNLPVNTNDEDVQAKYEDGILKLTISKKEEPQGKLKKAIQVR</sequence>
<organism evidence="4 5">
    <name type="scientific">Chryseosolibacter histidini</name>
    <dbReference type="NCBI Taxonomy" id="2782349"/>
    <lineage>
        <taxon>Bacteria</taxon>
        <taxon>Pseudomonadati</taxon>
        <taxon>Bacteroidota</taxon>
        <taxon>Cytophagia</taxon>
        <taxon>Cytophagales</taxon>
        <taxon>Chryseotaleaceae</taxon>
        <taxon>Chryseosolibacter</taxon>
    </lineage>
</organism>
<dbReference type="RefSeq" id="WP_254163930.1">
    <property type="nucleotide sequence ID" value="NZ_JAHESF010000012.1"/>
</dbReference>
<evidence type="ECO:0000256" key="1">
    <source>
        <dbReference type="PROSITE-ProRule" id="PRU00285"/>
    </source>
</evidence>
<protein>
    <submittedName>
        <fullName evidence="4">Hsp20/alpha crystallin family protein</fullName>
    </submittedName>
</protein>
<keyword evidence="5" id="KW-1185">Reference proteome</keyword>
<evidence type="ECO:0000259" key="3">
    <source>
        <dbReference type="PROSITE" id="PS01031"/>
    </source>
</evidence>
<feature type="domain" description="SHSP" evidence="3">
    <location>
        <begin position="32"/>
        <end position="145"/>
    </location>
</feature>
<dbReference type="Gene3D" id="2.60.40.790">
    <property type="match status" value="1"/>
</dbReference>
<dbReference type="InterPro" id="IPR031107">
    <property type="entry name" value="Small_HSP"/>
</dbReference>
<evidence type="ECO:0000313" key="5">
    <source>
        <dbReference type="Proteomes" id="UP001319200"/>
    </source>
</evidence>